<evidence type="ECO:0000313" key="4">
    <source>
        <dbReference type="Proteomes" id="UP000183766"/>
    </source>
</evidence>
<organism evidence="2 4">
    <name type="scientific">Bacteroides xylanisolvens</name>
    <dbReference type="NCBI Taxonomy" id="371601"/>
    <lineage>
        <taxon>Bacteria</taxon>
        <taxon>Pseudomonadati</taxon>
        <taxon>Bacteroidota</taxon>
        <taxon>Bacteroidia</taxon>
        <taxon>Bacteroidales</taxon>
        <taxon>Bacteroidaceae</taxon>
        <taxon>Bacteroides</taxon>
    </lineage>
</organism>
<reference evidence="4" key="1">
    <citation type="submission" date="2016-10" db="EMBL/GenBank/DDBJ databases">
        <authorList>
            <person name="Varghese N."/>
            <person name="Submissions S."/>
        </authorList>
    </citation>
    <scope>NUCLEOTIDE SEQUENCE [LARGE SCALE GENOMIC DNA]</scope>
    <source>
        <strain evidence="4">NLAE-zl-C202</strain>
    </source>
</reference>
<name>A0A174AQX1_9BACE</name>
<dbReference type="EMBL" id="FNRP01000015">
    <property type="protein sequence ID" value="SEA83766.1"/>
    <property type="molecule type" value="Genomic_DNA"/>
</dbReference>
<gene>
    <name evidence="1" type="ORF">SAMN04487924_11524</name>
    <name evidence="2" type="ORF">SAMN05216250_11667</name>
</gene>
<dbReference type="EMBL" id="FOUM01000016">
    <property type="protein sequence ID" value="SFN00657.1"/>
    <property type="molecule type" value="Genomic_DNA"/>
</dbReference>
<dbReference type="Proteomes" id="UP000183766">
    <property type="component" value="Unassembled WGS sequence"/>
</dbReference>
<protein>
    <submittedName>
        <fullName evidence="2">Uncharacterized protein</fullName>
    </submittedName>
</protein>
<sequence length="29" mass="3188">MEINAGSYVYSASQLNYNSWGFGSGQPYP</sequence>
<dbReference type="Proteomes" id="UP000183040">
    <property type="component" value="Unassembled WGS sequence"/>
</dbReference>
<proteinExistence type="predicted"/>
<evidence type="ECO:0000313" key="2">
    <source>
        <dbReference type="EMBL" id="SFN00657.1"/>
    </source>
</evidence>
<reference evidence="2 3" key="2">
    <citation type="submission" date="2016-10" db="EMBL/GenBank/DDBJ databases">
        <authorList>
            <person name="de Groot N.N."/>
        </authorList>
    </citation>
    <scope>NUCLEOTIDE SEQUENCE [LARGE SCALE GENOMIC DNA]</scope>
    <source>
        <strain evidence="2">NLAE-zl-C202</strain>
        <strain evidence="1 3">NLAE-zl-G339</strain>
    </source>
</reference>
<evidence type="ECO:0000313" key="1">
    <source>
        <dbReference type="EMBL" id="SEA83766.1"/>
    </source>
</evidence>
<evidence type="ECO:0000313" key="3">
    <source>
        <dbReference type="Proteomes" id="UP000183040"/>
    </source>
</evidence>
<accession>A0A174AQX1</accession>
<dbReference type="AlphaFoldDB" id="A0A174AQX1"/>